<name>A0A5B8UH46_9BACT</name>
<evidence type="ECO:0000256" key="6">
    <source>
        <dbReference type="ARBA" id="ARBA00022777"/>
    </source>
</evidence>
<keyword evidence="3" id="KW-0597">Phosphoprotein</keyword>
<dbReference type="Gene3D" id="1.20.5.1930">
    <property type="match status" value="1"/>
</dbReference>
<evidence type="ECO:0000259" key="11">
    <source>
        <dbReference type="Pfam" id="PF07730"/>
    </source>
</evidence>
<dbReference type="OrthoDB" id="9760839at2"/>
<dbReference type="EC" id="2.7.13.3" evidence="2"/>
<evidence type="ECO:0000313" key="12">
    <source>
        <dbReference type="EMBL" id="QEC55833.1"/>
    </source>
</evidence>
<dbReference type="InterPro" id="IPR050482">
    <property type="entry name" value="Sensor_HK_TwoCompSys"/>
</dbReference>
<feature type="domain" description="Histidine kinase/HSP90-like ATPase" evidence="10">
    <location>
        <begin position="175"/>
        <end position="270"/>
    </location>
</feature>
<reference evidence="12 13" key="1">
    <citation type="journal article" date="2015" name="Int. J. Syst. Evol. Microbiol.">
        <title>Flavisolibacter ginsenosidimutans sp. nov., with ginsenoside-converting activity isolated from soil used for cultivating ginseng.</title>
        <authorList>
            <person name="Zhao Y."/>
            <person name="Liu Q."/>
            <person name="Kang M.S."/>
            <person name="Jin F."/>
            <person name="Yu H."/>
            <person name="Im W.T."/>
        </authorList>
    </citation>
    <scope>NUCLEOTIDE SEQUENCE [LARGE SCALE GENOMIC DNA]</scope>
    <source>
        <strain evidence="12 13">Gsoil 636</strain>
    </source>
</reference>
<dbReference type="CDD" id="cd16917">
    <property type="entry name" value="HATPase_UhpB-NarQ-NarX-like"/>
    <property type="match status" value="1"/>
</dbReference>
<keyword evidence="9" id="KW-0472">Membrane</keyword>
<dbReference type="Gene3D" id="3.30.565.10">
    <property type="entry name" value="Histidine kinase-like ATPase, C-terminal domain"/>
    <property type="match status" value="1"/>
</dbReference>
<evidence type="ECO:0000256" key="5">
    <source>
        <dbReference type="ARBA" id="ARBA00022741"/>
    </source>
</evidence>
<evidence type="ECO:0000256" key="7">
    <source>
        <dbReference type="ARBA" id="ARBA00022840"/>
    </source>
</evidence>
<dbReference type="InterPro" id="IPR036890">
    <property type="entry name" value="HATPase_C_sf"/>
</dbReference>
<feature type="transmembrane region" description="Helical" evidence="9">
    <location>
        <begin position="12"/>
        <end position="36"/>
    </location>
</feature>
<dbReference type="Pfam" id="PF02518">
    <property type="entry name" value="HATPase_c"/>
    <property type="match status" value="1"/>
</dbReference>
<keyword evidence="6 12" id="KW-0418">Kinase</keyword>
<dbReference type="RefSeq" id="WP_146785275.1">
    <property type="nucleotide sequence ID" value="NZ_BAABIO010000001.1"/>
</dbReference>
<dbReference type="PANTHER" id="PTHR24421:SF10">
    <property type="entry name" value="NITRATE_NITRITE SENSOR PROTEIN NARQ"/>
    <property type="match status" value="1"/>
</dbReference>
<dbReference type="GO" id="GO:0000155">
    <property type="term" value="F:phosphorelay sensor kinase activity"/>
    <property type="evidence" value="ECO:0007669"/>
    <property type="project" value="InterPro"/>
</dbReference>
<comment type="catalytic activity">
    <reaction evidence="1">
        <text>ATP + protein L-histidine = ADP + protein N-phospho-L-histidine.</text>
        <dbReference type="EC" id="2.7.13.3"/>
    </reaction>
</comment>
<proteinExistence type="predicted"/>
<protein>
    <recommendedName>
        <fullName evidence="2">histidine kinase</fullName>
        <ecNumber evidence="2">2.7.13.3</ecNumber>
    </recommendedName>
</protein>
<sequence>MYLLQTTPSSNISLVLFIGTLGMLVLTIGLILFIIFHQRKVIRFQLRLQEMEKRQQKILLNASIRLQEEERQRLAADLHDDAGPLLATARLYLNENLVNMDKATQLQSIFQARQILDDTIQLVRNISHSLMPPTLKNFGLESAVNDTFQKISGAGSINASSRFHDYKDRLKLEKELIIFRIVQELLNNILKHSHASFIHLTQNFQADTCFIRIHHDGKGLIQSDFEKLNKSKNGLGLKNIASRLRVMHGKIHFEKDASQTYYKVTIEVPREDVPEDSLYNA</sequence>
<dbReference type="SUPFAM" id="SSF55874">
    <property type="entry name" value="ATPase domain of HSP90 chaperone/DNA topoisomerase II/histidine kinase"/>
    <property type="match status" value="1"/>
</dbReference>
<gene>
    <name evidence="12" type="ORF">FSB75_07975</name>
</gene>
<accession>A0A5B8UH46</accession>
<keyword evidence="13" id="KW-1185">Reference proteome</keyword>
<evidence type="ECO:0000256" key="9">
    <source>
        <dbReference type="SAM" id="Phobius"/>
    </source>
</evidence>
<keyword evidence="9" id="KW-0812">Transmembrane</keyword>
<dbReference type="Pfam" id="PF07730">
    <property type="entry name" value="HisKA_3"/>
    <property type="match status" value="1"/>
</dbReference>
<keyword evidence="8" id="KW-0902">Two-component regulatory system</keyword>
<dbReference type="EMBL" id="CP042433">
    <property type="protein sequence ID" value="QEC55833.1"/>
    <property type="molecule type" value="Genomic_DNA"/>
</dbReference>
<keyword evidence="4" id="KW-0808">Transferase</keyword>
<dbReference type="GO" id="GO:0046983">
    <property type="term" value="F:protein dimerization activity"/>
    <property type="evidence" value="ECO:0007669"/>
    <property type="project" value="InterPro"/>
</dbReference>
<feature type="domain" description="Signal transduction histidine kinase subgroup 3 dimerisation and phosphoacceptor" evidence="11">
    <location>
        <begin position="70"/>
        <end position="135"/>
    </location>
</feature>
<dbReference type="InterPro" id="IPR011712">
    <property type="entry name" value="Sig_transdc_His_kin_sub3_dim/P"/>
</dbReference>
<evidence type="ECO:0000256" key="2">
    <source>
        <dbReference type="ARBA" id="ARBA00012438"/>
    </source>
</evidence>
<dbReference type="KEGG" id="fgg:FSB75_07975"/>
<evidence type="ECO:0000259" key="10">
    <source>
        <dbReference type="Pfam" id="PF02518"/>
    </source>
</evidence>
<evidence type="ECO:0000256" key="8">
    <source>
        <dbReference type="ARBA" id="ARBA00023012"/>
    </source>
</evidence>
<keyword evidence="7" id="KW-0067">ATP-binding</keyword>
<dbReference type="Proteomes" id="UP000321204">
    <property type="component" value="Chromosome"/>
</dbReference>
<dbReference type="GO" id="GO:0016020">
    <property type="term" value="C:membrane"/>
    <property type="evidence" value="ECO:0007669"/>
    <property type="project" value="InterPro"/>
</dbReference>
<dbReference type="InterPro" id="IPR003594">
    <property type="entry name" value="HATPase_dom"/>
</dbReference>
<organism evidence="12 13">
    <name type="scientific">Flavisolibacter ginsenosidimutans</name>
    <dbReference type="NCBI Taxonomy" id="661481"/>
    <lineage>
        <taxon>Bacteria</taxon>
        <taxon>Pseudomonadati</taxon>
        <taxon>Bacteroidota</taxon>
        <taxon>Chitinophagia</taxon>
        <taxon>Chitinophagales</taxon>
        <taxon>Chitinophagaceae</taxon>
        <taxon>Flavisolibacter</taxon>
    </lineage>
</organism>
<dbReference type="GO" id="GO:0005524">
    <property type="term" value="F:ATP binding"/>
    <property type="evidence" value="ECO:0007669"/>
    <property type="project" value="UniProtKB-KW"/>
</dbReference>
<dbReference type="AlphaFoldDB" id="A0A5B8UH46"/>
<evidence type="ECO:0000313" key="13">
    <source>
        <dbReference type="Proteomes" id="UP000321204"/>
    </source>
</evidence>
<keyword evidence="9" id="KW-1133">Transmembrane helix</keyword>
<evidence type="ECO:0000256" key="3">
    <source>
        <dbReference type="ARBA" id="ARBA00022553"/>
    </source>
</evidence>
<evidence type="ECO:0000256" key="1">
    <source>
        <dbReference type="ARBA" id="ARBA00000085"/>
    </source>
</evidence>
<keyword evidence="5" id="KW-0547">Nucleotide-binding</keyword>
<evidence type="ECO:0000256" key="4">
    <source>
        <dbReference type="ARBA" id="ARBA00022679"/>
    </source>
</evidence>
<dbReference type="PANTHER" id="PTHR24421">
    <property type="entry name" value="NITRATE/NITRITE SENSOR PROTEIN NARX-RELATED"/>
    <property type="match status" value="1"/>
</dbReference>